<comment type="caution">
    <text evidence="11">The sequence shown here is derived from an EMBL/GenBank/DDBJ whole genome shotgun (WGS) entry which is preliminary data.</text>
</comment>
<comment type="pathway">
    <text evidence="2 9">Protein modification; eIF5A hypusination.</text>
</comment>
<keyword evidence="4" id="KW-0677">Repeat</keyword>
<proteinExistence type="inferred from homology"/>
<keyword evidence="8 9" id="KW-0386">Hypusine biosynthesis</keyword>
<evidence type="ECO:0000256" key="6">
    <source>
        <dbReference type="ARBA" id="ARBA00023004"/>
    </source>
</evidence>
<feature type="binding site" evidence="9">
    <location>
        <position position="245"/>
    </location>
    <ligand>
        <name>Fe cation</name>
        <dbReference type="ChEBI" id="CHEBI:24875"/>
        <label>2</label>
    </ligand>
</feature>
<dbReference type="GO" id="GO:0046872">
    <property type="term" value="F:metal ion binding"/>
    <property type="evidence" value="ECO:0007669"/>
    <property type="project" value="UniProtKB-KW"/>
</dbReference>
<evidence type="ECO:0000256" key="3">
    <source>
        <dbReference type="ARBA" id="ARBA00022723"/>
    </source>
</evidence>
<dbReference type="SUPFAM" id="SSF48371">
    <property type="entry name" value="ARM repeat"/>
    <property type="match status" value="1"/>
</dbReference>
<feature type="transmembrane region" description="Helical" evidence="10">
    <location>
        <begin position="1372"/>
        <end position="1395"/>
    </location>
</feature>
<evidence type="ECO:0000256" key="10">
    <source>
        <dbReference type="SAM" id="Phobius"/>
    </source>
</evidence>
<comment type="function">
    <text evidence="9">Catalyzes the hydroxylation of the N(6)-(4-aminobutyl)-L-lysine intermediate to form hypusine, an essential post-translational modification only found in mature eIF-5A factor.</text>
</comment>
<feature type="transmembrane region" description="Helical" evidence="10">
    <location>
        <begin position="1135"/>
        <end position="1154"/>
    </location>
</feature>
<evidence type="ECO:0000256" key="7">
    <source>
        <dbReference type="ARBA" id="ARBA00023033"/>
    </source>
</evidence>
<keyword evidence="7 9" id="KW-0503">Monooxygenase</keyword>
<dbReference type="Proteomes" id="UP000719412">
    <property type="component" value="Unassembled WGS sequence"/>
</dbReference>
<feature type="binding site" evidence="9">
    <location>
        <position position="92"/>
    </location>
    <ligand>
        <name>Fe cation</name>
        <dbReference type="ChEBI" id="CHEBI:24875"/>
        <label>1</label>
    </ligand>
</feature>
<dbReference type="InterPro" id="IPR011989">
    <property type="entry name" value="ARM-like"/>
</dbReference>
<dbReference type="Gene3D" id="3.40.190.10">
    <property type="entry name" value="Periplasmic binding protein-like II"/>
    <property type="match status" value="2"/>
</dbReference>
<feature type="transmembrane region" description="Helical" evidence="10">
    <location>
        <begin position="627"/>
        <end position="647"/>
    </location>
</feature>
<feature type="binding site" evidence="9">
    <location>
        <position position="212"/>
    </location>
    <ligand>
        <name>Fe cation</name>
        <dbReference type="ChEBI" id="CHEBI:24875"/>
        <label>2</label>
    </ligand>
</feature>
<gene>
    <name evidence="11" type="ORF">GEV33_013791</name>
</gene>
<comment type="catalytic activity">
    <reaction evidence="1 9">
        <text>[eIF5A protein]-deoxyhypusine + AH2 + O2 = [eIF5A protein]-hypusine + A + H2O</text>
        <dbReference type="Rhea" id="RHEA:14101"/>
        <dbReference type="Rhea" id="RHEA-COMP:10144"/>
        <dbReference type="Rhea" id="RHEA-COMP:12592"/>
        <dbReference type="ChEBI" id="CHEBI:13193"/>
        <dbReference type="ChEBI" id="CHEBI:15377"/>
        <dbReference type="ChEBI" id="CHEBI:15379"/>
        <dbReference type="ChEBI" id="CHEBI:17499"/>
        <dbReference type="ChEBI" id="CHEBI:82657"/>
        <dbReference type="ChEBI" id="CHEBI:91175"/>
        <dbReference type="EC" id="1.14.99.29"/>
    </reaction>
</comment>
<feature type="transmembrane region" description="Helical" evidence="10">
    <location>
        <begin position="578"/>
        <end position="597"/>
    </location>
</feature>
<dbReference type="EC" id="1.14.99.29" evidence="9"/>
<dbReference type="SMART" id="SM00567">
    <property type="entry name" value="EZ_HEAT"/>
    <property type="match status" value="6"/>
</dbReference>
<evidence type="ECO:0000256" key="5">
    <source>
        <dbReference type="ARBA" id="ARBA00023002"/>
    </source>
</evidence>
<keyword evidence="10" id="KW-0472">Membrane</keyword>
<feature type="binding site" evidence="9">
    <location>
        <position position="59"/>
    </location>
    <ligand>
        <name>Fe cation</name>
        <dbReference type="ChEBI" id="CHEBI:24875"/>
        <label>1</label>
    </ligand>
</feature>
<dbReference type="FunFam" id="1.25.10.10:FF:000099">
    <property type="entry name" value="Deoxyhypusine hydroxylase"/>
    <property type="match status" value="2"/>
</dbReference>
<dbReference type="UniPathway" id="UPA00354"/>
<evidence type="ECO:0000313" key="11">
    <source>
        <dbReference type="EMBL" id="KAH0808997.1"/>
    </source>
</evidence>
<keyword evidence="12" id="KW-1185">Reference proteome</keyword>
<evidence type="ECO:0000313" key="12">
    <source>
        <dbReference type="Proteomes" id="UP000719412"/>
    </source>
</evidence>
<keyword evidence="10" id="KW-1133">Transmembrane helix</keyword>
<protein>
    <recommendedName>
        <fullName evidence="9">Deoxyhypusine hydroxylase</fullName>
        <shortName evidence="9">DOHH</shortName>
        <ecNumber evidence="9">1.14.99.29</ecNumber>
    </recommendedName>
    <alternativeName>
        <fullName evidence="9">Deoxyhypusine dioxygenase</fullName>
    </alternativeName>
    <alternativeName>
        <fullName evidence="9">Deoxyhypusine monooxygenase</fullName>
    </alternativeName>
</protein>
<feature type="transmembrane region" description="Helical" evidence="10">
    <location>
        <begin position="819"/>
        <end position="842"/>
    </location>
</feature>
<dbReference type="Pfam" id="PF13646">
    <property type="entry name" value="HEAT_2"/>
    <property type="match status" value="2"/>
</dbReference>
<dbReference type="InterPro" id="IPR004155">
    <property type="entry name" value="PBS_lyase_HEAT"/>
</dbReference>
<evidence type="ECO:0000256" key="9">
    <source>
        <dbReference type="HAMAP-Rule" id="MF_03101"/>
    </source>
</evidence>
<name>A0A8J6H7X1_TENMO</name>
<evidence type="ECO:0000256" key="1">
    <source>
        <dbReference type="ARBA" id="ARBA00000068"/>
    </source>
</evidence>
<dbReference type="InterPro" id="IPR027517">
    <property type="entry name" value="Deoxyhypusine_hydroxylase"/>
</dbReference>
<dbReference type="Gene3D" id="1.10.287.70">
    <property type="match status" value="1"/>
</dbReference>
<evidence type="ECO:0000256" key="8">
    <source>
        <dbReference type="ARBA" id="ARBA00023256"/>
    </source>
</evidence>
<dbReference type="HAMAP" id="MF_03101">
    <property type="entry name" value="Deoxyhypusine_hydroxylase"/>
    <property type="match status" value="1"/>
</dbReference>
<accession>A0A8J6H7X1</accession>
<evidence type="ECO:0000256" key="4">
    <source>
        <dbReference type="ARBA" id="ARBA00022737"/>
    </source>
</evidence>
<feature type="binding site" evidence="9">
    <location>
        <position position="91"/>
    </location>
    <ligand>
        <name>Fe cation</name>
        <dbReference type="ChEBI" id="CHEBI:24875"/>
        <label>1</label>
    </ligand>
</feature>
<dbReference type="PANTHER" id="PTHR12697:SF5">
    <property type="entry name" value="DEOXYHYPUSINE HYDROXYLASE"/>
    <property type="match status" value="1"/>
</dbReference>
<reference evidence="11" key="1">
    <citation type="journal article" date="2020" name="J Insects Food Feed">
        <title>The yellow mealworm (Tenebrio molitor) genome: a resource for the emerging insects as food and feed industry.</title>
        <authorList>
            <person name="Eriksson T."/>
            <person name="Andere A."/>
            <person name="Kelstrup H."/>
            <person name="Emery V."/>
            <person name="Picard C."/>
        </authorList>
    </citation>
    <scope>NUCLEOTIDE SEQUENCE</scope>
    <source>
        <strain evidence="11">Stoneville</strain>
        <tissue evidence="11">Whole head</tissue>
    </source>
</reference>
<feature type="binding site" evidence="9">
    <location>
        <position position="244"/>
    </location>
    <ligand>
        <name>Fe cation</name>
        <dbReference type="ChEBI" id="CHEBI:24875"/>
        <label>2</label>
    </ligand>
</feature>
<keyword evidence="5 9" id="KW-0560">Oxidoreductase</keyword>
<organism evidence="11 12">
    <name type="scientific">Tenebrio molitor</name>
    <name type="common">Yellow mealworm beetle</name>
    <dbReference type="NCBI Taxonomy" id="7067"/>
    <lineage>
        <taxon>Eukaryota</taxon>
        <taxon>Metazoa</taxon>
        <taxon>Ecdysozoa</taxon>
        <taxon>Arthropoda</taxon>
        <taxon>Hexapoda</taxon>
        <taxon>Insecta</taxon>
        <taxon>Pterygota</taxon>
        <taxon>Neoptera</taxon>
        <taxon>Endopterygota</taxon>
        <taxon>Coleoptera</taxon>
        <taxon>Polyphaga</taxon>
        <taxon>Cucujiformia</taxon>
        <taxon>Tenebrionidae</taxon>
        <taxon>Tenebrio</taxon>
    </lineage>
</organism>
<reference evidence="11" key="2">
    <citation type="submission" date="2021-08" db="EMBL/GenBank/DDBJ databases">
        <authorList>
            <person name="Eriksson T."/>
        </authorList>
    </citation>
    <scope>NUCLEOTIDE SEQUENCE</scope>
    <source>
        <strain evidence="11">Stoneville</strain>
        <tissue evidence="11">Whole head</tissue>
    </source>
</reference>
<keyword evidence="6 9" id="KW-0408">Iron</keyword>
<dbReference type="Gene3D" id="1.25.10.10">
    <property type="entry name" value="Leucine-rich Repeat Variant"/>
    <property type="match status" value="2"/>
</dbReference>
<sequence>MVNITENQIRNIGKVLKNESRPLKERFRALFTLRNIGGPVSIECIKECFGDSSALLKHELAYCLGQMQDTYAVSTLVKVLEDTQQEPMVRHEAAEALGAIASPDTISILEKFTSDPVIEVAETCQLALDRVKWLNSSQNEKLSVKSPYNSVDPAPPATSTNVAELKSTLLDENASLFERYRAMFSLRNLKSKEAVVALGAALKCGSALFRHEIAFVLGQMQDQEGVPFLKESLEDCGENEMVRHECAEALGAIATDDCITILNKYLEDSKRVVKESCEIALDMSVGNTCVETPATNDDLIKTCVDNILLRHFEPNYLIVALNISFTSDYPMVRLVLHDEVDLMLFPRVNIYIISASENLEEVLQYLSDFHNFNPRAKFILIWNEAVNEDIFRFASTFYISHVVVVEHFSQNLFTYFPYDSRNVQDPNTTSVPLGACLQNYQNANLFGKKMPDTWDNSVVRVSYKPFAPYVIDPDGTLKGMEIFTIETIKKYFKFETEYYLNNGRYYDDTEPETYFECYGTTMSHETDISVGAFYLIKLEHLDFDVSHAYLQDSFFWVVPKARILEQWQRIIYVFRYKIWISFCCSLVLFSVVYITWLRFRKVPCSSIIPLYLFGVLVEYPASVPQKYIIRGLFGTWIFYCLIISTAFKSQMMNILSGVAYAKELATLQEIVDSDLIISLPQEYANLYDCDGFPLDKYVYEHNVRCDDYLECPRRTATKRDTASIAMGRYIDYLMPQFLDDYGRQMVTVLQEQVYPMSIHMIVSKGFPIFEQMNDLLMLLEANGIVEYNYDYMADISKARVMTKMRLAHEDIVNDLEAMALPFVLLGYGYTTSAILLCLELLWSKLKKNKIFRSHKHNLALLATKTSFIYAIDLDLELQKPVIRFDWRREKLVWFKFAKSEVIVIQLNGEELKAMVETLFQNSLFNPRSYVVIITSKVNSVLFRIASEFFINRLLVVEEESELVQRIYTYRPYQYESVNTPSIDFFRWGTCKGGSLVRSRRLLRDGLPIRWSNTTILALANIVPPYSICPTCTNNKGIEIETFNAIAQHLQLRVNYTRDSFDYWGSKQNGSYSHIYGQLQRREGDMTIGVFHSKFEEHLDFDMSFTYMEDGTRWLVPKARIIPYWKRLSLIFTKEVYLSTLFSLLVVMVVCHILYDTSYTTSLVMLYQILLESSLKRMPLTFRTVIIFWTCCCLILSTMFKSKLIDIMSKDSFEHQINSLADIVASKLRIVVDDDIAKFYDYYTNSDEEYIRKNYEFCPYPRFCINRTAFDQDCVTVDFQRSNEFFLPQLLDSEGDVLLHLFKTPIFPVHIHLFFARGYPIFPQIDQLLMRMRSNGVIDHLYENAGHNARIAMSKKSTFKAEVLGLEQMQVAFFMWSVGILTSLAVFVVEFIAGVVSFRCRIEGVSYGEE</sequence>
<dbReference type="GO" id="GO:0019135">
    <property type="term" value="F:deoxyhypusine monooxygenase activity"/>
    <property type="evidence" value="ECO:0007669"/>
    <property type="project" value="UniProtKB-UniRule"/>
</dbReference>
<keyword evidence="10" id="KW-0812">Transmembrane</keyword>
<feature type="binding site" evidence="9">
    <location>
        <position position="58"/>
    </location>
    <ligand>
        <name>Fe cation</name>
        <dbReference type="ChEBI" id="CHEBI:24875"/>
        <label>1</label>
    </ligand>
</feature>
<evidence type="ECO:0000256" key="2">
    <source>
        <dbReference type="ARBA" id="ARBA00005041"/>
    </source>
</evidence>
<feature type="transmembrane region" description="Helical" evidence="10">
    <location>
        <begin position="1179"/>
        <end position="1199"/>
    </location>
</feature>
<comment type="similarity">
    <text evidence="9">Belongs to the deoxyhypusine hydroxylase family.</text>
</comment>
<feature type="binding site" evidence="9">
    <location>
        <position position="211"/>
    </location>
    <ligand>
        <name>Fe cation</name>
        <dbReference type="ChEBI" id="CHEBI:24875"/>
        <label>2</label>
    </ligand>
</feature>
<dbReference type="InterPro" id="IPR016024">
    <property type="entry name" value="ARM-type_fold"/>
</dbReference>
<keyword evidence="3 9" id="KW-0479">Metal-binding</keyword>
<comment type="cofactor">
    <cofactor evidence="9">
        <name>Fe(2+)</name>
        <dbReference type="ChEBI" id="CHEBI:29033"/>
    </cofactor>
    <text evidence="9">Binds 2 Fe(2+) ions per subunit.</text>
</comment>
<dbReference type="PANTHER" id="PTHR12697">
    <property type="entry name" value="PBS LYASE HEAT-LIKE PROTEIN"/>
    <property type="match status" value="1"/>
</dbReference>
<dbReference type="EMBL" id="JABDTM020028403">
    <property type="protein sequence ID" value="KAH0808997.1"/>
    <property type="molecule type" value="Genomic_DNA"/>
</dbReference>
<dbReference type="SUPFAM" id="SSF53850">
    <property type="entry name" value="Periplasmic binding protein-like II"/>
    <property type="match status" value="2"/>
</dbReference>